<evidence type="ECO:0000313" key="2">
    <source>
        <dbReference type="Proteomes" id="UP001320706"/>
    </source>
</evidence>
<sequence>MEPHKQANGVAPGANGTAPRPLNRRIPSVKEALPYSPLTSIVPFSPEDLPQYKFKIPSRIASRFSTQSDGQATAATPLPKPKLGAFAEMVLNNTDVSYHYPSPVSGTSDSDSPPRTSSSRSAQKPHTPQAAPGAAPQASSSATLVSHGQYAQTLQPSPLDRKIIKTPAVIIPRGLNATERAQYQSYPEVALPYSADAESPSKKRSKDTTTVTEEELRASVDQNQKANAALTKLSTLLADIFEAEDQLQPDTSGLVSQNTATIFVSDDIENPVLRPEIQSQLDTLLKKAAAAQCLGNVEADHLSRIQKLCLNAVAPAATVSLGVGIDWSDSDVEEWCHRLTIAEQGLHACTSLLRVMTAGRQEKELYSEDMLRTLVEMITHVVDTCIVPIIEMRSTSEGFKQASSQSKILSSIFSSMTKVLKLLGGLFASMDVDESAVTSSEFICKTLLFGETPTSEKDSVVAGQKFEPVRRAAMDVMARIFARYTDQRQFIFDEILMSLEKLPVGRQSARLFKLIDSKPIQPASALLMRLVQTSAVYTPAENAAKSYGGARDGEEGSGPDADSDSEDDKRYIPKRKGPSAPNASNEDLGTIAIPLQQAAQKNAQYIVQYLVGRALTSKKSGDEPYRNLLDIFTEDFLTVLGHPDWPAAELLLRALFLKFSDIVDSKQNTVPAKVMALELLGAIASGIMDLQLHAQRLGQAAGKDHSDVTARLVQLHDAILTGDVSETDLLGFEGPYRVVLEYLDRLDTNAADAHLRTARGYHTMRWAVEAVPKRAVSVNSEADKLDKSLESCLSKMIRDPRWLETEYDFAQVSPEDGRLASALITLHPQMSYVLRTVFTRLVQTMTDEQASIRSKSLKSVEHLLEKDPAILDRQASILTAITRSTSDTSPRVRDSAYGLMAKCLSLRPSLDLRVYEALAARADDPNVGIRKRLMKMLKEIYARNSTEQPKFASDIQDALFASFQKLPKSELEEVACCLWTLNGIVGNPERLVRTLASVLANIQAKHGQDLNKDPKVAHQTQRLIPAIVRDAALEALCMICQAWPKEYMRSDVVNAITLGFRDNEPRLDLILLQGLGEFYASNEKPKGAGDEVQVGTGIEAGTERLGKTYEATGRDGALTSIAQRFLQHILRSALSSNDDIALAAARLITSISRQGLIYPNDCGPCLIALITSPNDLVAKTALVELQALNTKYESMFEKEHMRAVKQAYDYQRDAIHDSHGFKGTPPTPKLQPFWEVLKIGSVRARKRFLESIYSRMDFEPGKLDIAGQIPDHVGFTRFCNENIAFFDYPRHDELQNLVNVIERKVTATGSSVAHAIESDILKVRLEPEAYQTGMMQNGMMTDTVPVWCVHTSRNTEPAGTHEKESEYEHKPSAEPSGLQKIYTHLSSLWRAQSTPYSSRGGAIEST</sequence>
<keyword evidence="2" id="KW-1185">Reference proteome</keyword>
<organism evidence="1 2">
    <name type="scientific">Zalaria obscura</name>
    <dbReference type="NCBI Taxonomy" id="2024903"/>
    <lineage>
        <taxon>Eukaryota</taxon>
        <taxon>Fungi</taxon>
        <taxon>Dikarya</taxon>
        <taxon>Ascomycota</taxon>
        <taxon>Pezizomycotina</taxon>
        <taxon>Dothideomycetes</taxon>
        <taxon>Dothideomycetidae</taxon>
        <taxon>Dothideales</taxon>
        <taxon>Zalariaceae</taxon>
        <taxon>Zalaria</taxon>
    </lineage>
</organism>
<accession>A0ACC3SD37</accession>
<dbReference type="EMBL" id="JAMKPW020000019">
    <property type="protein sequence ID" value="KAK8207987.1"/>
    <property type="molecule type" value="Genomic_DNA"/>
</dbReference>
<reference evidence="1" key="1">
    <citation type="submission" date="2024-02" db="EMBL/GenBank/DDBJ databases">
        <title>Metagenome Assembled Genome of Zalaria obscura JY119.</title>
        <authorList>
            <person name="Vighnesh L."/>
            <person name="Jagadeeshwari U."/>
            <person name="Venkata Ramana C."/>
            <person name="Sasikala C."/>
        </authorList>
    </citation>
    <scope>NUCLEOTIDE SEQUENCE</scope>
    <source>
        <strain evidence="1">JY119</strain>
    </source>
</reference>
<gene>
    <name evidence="1" type="primary">SCC2</name>
    <name evidence="1" type="ORF">M8818_004025</name>
</gene>
<protein>
    <submittedName>
        <fullName evidence="1">Sister chromatid cohesion protein 2</fullName>
    </submittedName>
</protein>
<dbReference type="Proteomes" id="UP001320706">
    <property type="component" value="Unassembled WGS sequence"/>
</dbReference>
<name>A0ACC3SD37_9PEZI</name>
<proteinExistence type="predicted"/>
<evidence type="ECO:0000313" key="1">
    <source>
        <dbReference type="EMBL" id="KAK8207987.1"/>
    </source>
</evidence>
<comment type="caution">
    <text evidence="1">The sequence shown here is derived from an EMBL/GenBank/DDBJ whole genome shotgun (WGS) entry which is preliminary data.</text>
</comment>